<name>A0ABS9QV07_9GAMM</name>
<dbReference type="Pfam" id="PF11456">
    <property type="entry name" value="DUF3019"/>
    <property type="match status" value="1"/>
</dbReference>
<comment type="caution">
    <text evidence="1">The sequence shown here is derived from an EMBL/GenBank/DDBJ whole genome shotgun (WGS) entry which is preliminary data.</text>
</comment>
<dbReference type="InterPro" id="IPR021559">
    <property type="entry name" value="DUF3019"/>
</dbReference>
<dbReference type="EMBL" id="JACSDI010000005">
    <property type="protein sequence ID" value="MCG9964195.1"/>
    <property type="molecule type" value="Genomic_DNA"/>
</dbReference>
<sequence length="139" mass="16026">MTSKPYRLGSLWFSYCAYCSLALICLLSSSILADEIRITPDTCAITLERPTCHLDLLIEYQSQVPQSLCLWVVKHTTALACFNDRLDFKYQVQLTIAEDTMFELRDFKNNQIVTTALVKVAKFEPANTRRRRGLNWNLL</sequence>
<accession>A0ABS9QV07</accession>
<evidence type="ECO:0000313" key="2">
    <source>
        <dbReference type="Proteomes" id="UP000829384"/>
    </source>
</evidence>
<organism evidence="1 2">
    <name type="scientific">Shewanella cutis</name>
    <dbReference type="NCBI Taxonomy" id="2766780"/>
    <lineage>
        <taxon>Bacteria</taxon>
        <taxon>Pseudomonadati</taxon>
        <taxon>Pseudomonadota</taxon>
        <taxon>Gammaproteobacteria</taxon>
        <taxon>Alteromonadales</taxon>
        <taxon>Shewanellaceae</taxon>
        <taxon>Shewanella</taxon>
    </lineage>
</organism>
<gene>
    <name evidence="1" type="ORF">H9J30_09745</name>
</gene>
<evidence type="ECO:0000313" key="1">
    <source>
        <dbReference type="EMBL" id="MCG9964195.1"/>
    </source>
</evidence>
<proteinExistence type="predicted"/>
<dbReference type="Proteomes" id="UP000829384">
    <property type="component" value="Unassembled WGS sequence"/>
</dbReference>
<protein>
    <submittedName>
        <fullName evidence="1">DUF3019 domain-containing protein</fullName>
    </submittedName>
</protein>
<dbReference type="RefSeq" id="WP_240130859.1">
    <property type="nucleotide sequence ID" value="NZ_JACSDI010000005.1"/>
</dbReference>
<reference evidence="1 2" key="1">
    <citation type="submission" date="2020-08" db="EMBL/GenBank/DDBJ databases">
        <title>Whole genome sequence of Shewanella sp strain PS-2.</title>
        <authorList>
            <person name="Das S.K."/>
        </authorList>
    </citation>
    <scope>NUCLEOTIDE SEQUENCE [LARGE SCALE GENOMIC DNA]</scope>
    <source>
        <strain evidence="1 2">PS-2</strain>
    </source>
</reference>
<keyword evidence="2" id="KW-1185">Reference proteome</keyword>